<dbReference type="PANTHER" id="PTHR21162:SF0">
    <property type="entry name" value="P53 AND DNA DAMAGE-REGULATED PROTEIN 1"/>
    <property type="match status" value="1"/>
</dbReference>
<dbReference type="OrthoDB" id="20282at2759"/>
<evidence type="ECO:0000256" key="2">
    <source>
        <dbReference type="ARBA" id="ARBA00022490"/>
    </source>
</evidence>
<evidence type="ECO:0000256" key="3">
    <source>
        <dbReference type="ARBA" id="ARBA00023186"/>
    </source>
</evidence>
<comment type="subcellular location">
    <subcellularLocation>
        <location evidence="1">Cytoplasm</location>
    </subcellularLocation>
</comment>
<keyword evidence="3" id="KW-0143">Chaperone</keyword>
<dbReference type="InterPro" id="IPR030482">
    <property type="entry name" value="PDRG1"/>
</dbReference>
<organism evidence="4 5">
    <name type="scientific">Tigriopus californicus</name>
    <name type="common">Marine copepod</name>
    <dbReference type="NCBI Taxonomy" id="6832"/>
    <lineage>
        <taxon>Eukaryota</taxon>
        <taxon>Metazoa</taxon>
        <taxon>Ecdysozoa</taxon>
        <taxon>Arthropoda</taxon>
        <taxon>Crustacea</taxon>
        <taxon>Multicrustacea</taxon>
        <taxon>Hexanauplia</taxon>
        <taxon>Copepoda</taxon>
        <taxon>Harpacticoida</taxon>
        <taxon>Harpacticidae</taxon>
        <taxon>Tigriopus</taxon>
    </lineage>
</organism>
<protein>
    <submittedName>
        <fullName evidence="4">Uncharacterized protein</fullName>
    </submittedName>
</protein>
<reference evidence="4 5" key="1">
    <citation type="journal article" date="2018" name="Nat. Ecol. Evol.">
        <title>Genomic signatures of mitonuclear coevolution across populations of Tigriopus californicus.</title>
        <authorList>
            <person name="Barreto F.S."/>
            <person name="Watson E.T."/>
            <person name="Lima T.G."/>
            <person name="Willett C.S."/>
            <person name="Edmands S."/>
            <person name="Li W."/>
            <person name="Burton R.S."/>
        </authorList>
    </citation>
    <scope>NUCLEOTIDE SEQUENCE [LARGE SCALE GENOMIC DNA]</scope>
    <source>
        <strain evidence="4 5">San Diego</strain>
    </source>
</reference>
<keyword evidence="5" id="KW-1185">Reference proteome</keyword>
<dbReference type="OMA" id="DEKAMVC"/>
<dbReference type="EMBL" id="VCGU01000010">
    <property type="protein sequence ID" value="TRY68757.1"/>
    <property type="molecule type" value="Genomic_DNA"/>
</dbReference>
<keyword evidence="2" id="KW-0963">Cytoplasm</keyword>
<feature type="non-terminal residue" evidence="4">
    <location>
        <position position="144"/>
    </location>
</feature>
<evidence type="ECO:0000313" key="4">
    <source>
        <dbReference type="EMBL" id="TRY68757.1"/>
    </source>
</evidence>
<accession>A0A553NTJ6</accession>
<name>A0A553NTJ6_TIGCA</name>
<dbReference type="STRING" id="6832.A0A553NTJ6"/>
<sequence length="144" mass="16647">MSVAEFNNEQLLKYLKEVEQSAEDVLSDRQEIIDLDRRRNTNREALRGIEQTCRTSYKGNDSKMWMAMGNTFFRLPCRTAQSMLQKDQVQLDKEINILRSDLKVKVNSLQEKQGRPELKGLHLKALNPDELNAVSKVIRPNPTS</sequence>
<dbReference type="CDD" id="cd22860">
    <property type="entry name" value="PDRG1"/>
    <property type="match status" value="1"/>
</dbReference>
<gene>
    <name evidence="4" type="ORF">TCAL_09869</name>
</gene>
<evidence type="ECO:0000256" key="1">
    <source>
        <dbReference type="ARBA" id="ARBA00004496"/>
    </source>
</evidence>
<evidence type="ECO:0000313" key="5">
    <source>
        <dbReference type="Proteomes" id="UP000318571"/>
    </source>
</evidence>
<dbReference type="AlphaFoldDB" id="A0A553NTJ6"/>
<comment type="caution">
    <text evidence="4">The sequence shown here is derived from an EMBL/GenBank/DDBJ whole genome shotgun (WGS) entry which is preliminary data.</text>
</comment>
<dbReference type="GO" id="GO:0005737">
    <property type="term" value="C:cytoplasm"/>
    <property type="evidence" value="ECO:0007669"/>
    <property type="project" value="UniProtKB-SubCell"/>
</dbReference>
<dbReference type="PANTHER" id="PTHR21162">
    <property type="entry name" value="P53 AND DNA DAMAGE-REGULATED PROTEIN"/>
    <property type="match status" value="1"/>
</dbReference>
<dbReference type="Proteomes" id="UP000318571">
    <property type="component" value="Chromosome 1"/>
</dbReference>
<proteinExistence type="predicted"/>